<feature type="domain" description="Response regulatory" evidence="13">
    <location>
        <begin position="845"/>
        <end position="958"/>
    </location>
</feature>
<evidence type="ECO:0000256" key="1">
    <source>
        <dbReference type="ARBA" id="ARBA00000085"/>
    </source>
</evidence>
<reference evidence="14" key="1">
    <citation type="submission" date="2021-07" db="EMBL/GenBank/DDBJ databases">
        <title>Characterization of violacein-producing bacteria and related species.</title>
        <authorList>
            <person name="Wilson H.S."/>
            <person name="De Leon M.E."/>
        </authorList>
    </citation>
    <scope>NUCLEOTIDE SEQUENCE</scope>
    <source>
        <strain evidence="14">HSC-15S17</strain>
    </source>
</reference>
<dbReference type="InterPro" id="IPR003018">
    <property type="entry name" value="GAF"/>
</dbReference>
<dbReference type="InterPro" id="IPR003594">
    <property type="entry name" value="HATPase_dom"/>
</dbReference>
<comment type="function">
    <text evidence="7">Member of the two-component regulatory system BvgS/BvgA. Phosphorylates BvgA via a four-step phosphorelay in response to environmental signals.</text>
</comment>
<evidence type="ECO:0000256" key="11">
    <source>
        <dbReference type="SAM" id="Phobius"/>
    </source>
</evidence>
<evidence type="ECO:0000256" key="6">
    <source>
        <dbReference type="ARBA" id="ARBA00023026"/>
    </source>
</evidence>
<dbReference type="Proteomes" id="UP001155901">
    <property type="component" value="Unassembled WGS sequence"/>
</dbReference>
<evidence type="ECO:0000313" key="16">
    <source>
        <dbReference type="Proteomes" id="UP001155901"/>
    </source>
</evidence>
<dbReference type="InterPro" id="IPR021796">
    <property type="entry name" value="Tll0287-like_dom"/>
</dbReference>
<dbReference type="PROSITE" id="PS50109">
    <property type="entry name" value="HIS_KIN"/>
    <property type="match status" value="1"/>
</dbReference>
<dbReference type="EMBL" id="JALJZU010000002">
    <property type="protein sequence ID" value="MCP2007703.1"/>
    <property type="molecule type" value="Genomic_DNA"/>
</dbReference>
<evidence type="ECO:0000259" key="12">
    <source>
        <dbReference type="PROSITE" id="PS50109"/>
    </source>
</evidence>
<reference evidence="15" key="2">
    <citation type="submission" date="2022-03" db="EMBL/GenBank/DDBJ databases">
        <title>Genome Encyclopedia of Bacteria and Archaea VI: Functional Genomics of Type Strains.</title>
        <authorList>
            <person name="Whitman W."/>
        </authorList>
    </citation>
    <scope>NUCLEOTIDE SEQUENCE</scope>
    <source>
        <strain evidence="15">HSC-15S17</strain>
    </source>
</reference>
<accession>A0AA41HFT0</accession>
<evidence type="ECO:0000256" key="10">
    <source>
        <dbReference type="SAM" id="Coils"/>
    </source>
</evidence>
<dbReference type="SMART" id="SM00387">
    <property type="entry name" value="HATPase_c"/>
    <property type="match status" value="1"/>
</dbReference>
<keyword evidence="6" id="KW-0843">Virulence</keyword>
<evidence type="ECO:0000256" key="2">
    <source>
        <dbReference type="ARBA" id="ARBA00012438"/>
    </source>
</evidence>
<dbReference type="Proteomes" id="UP001162889">
    <property type="component" value="Unassembled WGS sequence"/>
</dbReference>
<dbReference type="PANTHER" id="PTHR45339">
    <property type="entry name" value="HYBRID SIGNAL TRANSDUCTION HISTIDINE KINASE J"/>
    <property type="match status" value="1"/>
</dbReference>
<dbReference type="CDD" id="cd16922">
    <property type="entry name" value="HATPase_EvgS-ArcB-TorS-like"/>
    <property type="match status" value="1"/>
</dbReference>
<evidence type="ECO:0000313" key="15">
    <source>
        <dbReference type="EMBL" id="MCP2007703.1"/>
    </source>
</evidence>
<dbReference type="SMART" id="SM00065">
    <property type="entry name" value="GAF"/>
    <property type="match status" value="1"/>
</dbReference>
<dbReference type="InterPro" id="IPR001789">
    <property type="entry name" value="Sig_transdc_resp-reg_receiver"/>
</dbReference>
<evidence type="ECO:0000256" key="8">
    <source>
        <dbReference type="ARBA" id="ARBA00070152"/>
    </source>
</evidence>
<keyword evidence="11" id="KW-0472">Membrane</keyword>
<comment type="caution">
    <text evidence="14">The sequence shown here is derived from an EMBL/GenBank/DDBJ whole genome shotgun (WGS) entry which is preliminary data.</text>
</comment>
<feature type="domain" description="Response regulatory" evidence="13">
    <location>
        <begin position="967"/>
        <end position="1083"/>
    </location>
</feature>
<feature type="coiled-coil region" evidence="10">
    <location>
        <begin position="487"/>
        <end position="545"/>
    </location>
</feature>
<keyword evidence="11" id="KW-0812">Transmembrane</keyword>
<name>A0AA41HFT0_9BURK</name>
<keyword evidence="5" id="KW-0902">Two-component regulatory system</keyword>
<gene>
    <name evidence="14" type="ORF">KVP70_20635</name>
    <name evidence="15" type="ORF">L1274_001396</name>
</gene>
<dbReference type="FunFam" id="3.30.565.10:FF:000010">
    <property type="entry name" value="Sensor histidine kinase RcsC"/>
    <property type="match status" value="1"/>
</dbReference>
<dbReference type="Pfam" id="PF00072">
    <property type="entry name" value="Response_reg"/>
    <property type="match status" value="3"/>
</dbReference>
<organism evidence="14 16">
    <name type="scientific">Duganella violaceipulchra</name>
    <dbReference type="NCBI Taxonomy" id="2849652"/>
    <lineage>
        <taxon>Bacteria</taxon>
        <taxon>Pseudomonadati</taxon>
        <taxon>Pseudomonadota</taxon>
        <taxon>Betaproteobacteria</taxon>
        <taxon>Burkholderiales</taxon>
        <taxon>Oxalobacteraceae</taxon>
        <taxon>Telluria group</taxon>
        <taxon>Duganella</taxon>
    </lineage>
</organism>
<dbReference type="Pfam" id="PF02518">
    <property type="entry name" value="HATPase_c"/>
    <property type="match status" value="1"/>
</dbReference>
<feature type="transmembrane region" description="Helical" evidence="11">
    <location>
        <begin position="208"/>
        <end position="231"/>
    </location>
</feature>
<feature type="modified residue" description="4-aspartylphosphate" evidence="9">
    <location>
        <position position="1163"/>
    </location>
</feature>
<dbReference type="PROSITE" id="PS50110">
    <property type="entry name" value="RESPONSE_REGULATORY"/>
    <property type="match status" value="3"/>
</dbReference>
<keyword evidence="3 9" id="KW-0597">Phosphoprotein</keyword>
<dbReference type="EC" id="2.7.13.3" evidence="2"/>
<evidence type="ECO:0000256" key="9">
    <source>
        <dbReference type="PROSITE-ProRule" id="PRU00169"/>
    </source>
</evidence>
<dbReference type="GO" id="GO:0000155">
    <property type="term" value="F:phosphorelay sensor kinase activity"/>
    <property type="evidence" value="ECO:0007669"/>
    <property type="project" value="InterPro"/>
</dbReference>
<feature type="domain" description="Histidine kinase" evidence="12">
    <location>
        <begin position="566"/>
        <end position="793"/>
    </location>
</feature>
<evidence type="ECO:0000256" key="7">
    <source>
        <dbReference type="ARBA" id="ARBA00058004"/>
    </source>
</evidence>
<dbReference type="Pfam" id="PF11845">
    <property type="entry name" value="Tll0287-like"/>
    <property type="match status" value="1"/>
</dbReference>
<dbReference type="CDD" id="cd00082">
    <property type="entry name" value="HisKA"/>
    <property type="match status" value="1"/>
</dbReference>
<keyword evidence="17" id="KW-1185">Reference proteome</keyword>
<keyword evidence="4" id="KW-0732">Signal</keyword>
<dbReference type="InterPro" id="IPR005467">
    <property type="entry name" value="His_kinase_dom"/>
</dbReference>
<dbReference type="CDD" id="cd17546">
    <property type="entry name" value="REC_hyHK_CKI1_RcsC-like"/>
    <property type="match status" value="1"/>
</dbReference>
<dbReference type="SMART" id="SM00448">
    <property type="entry name" value="REC"/>
    <property type="match status" value="3"/>
</dbReference>
<dbReference type="InterPro" id="IPR003661">
    <property type="entry name" value="HisK_dim/P_dom"/>
</dbReference>
<feature type="modified residue" description="4-aspartylphosphate" evidence="9">
    <location>
        <position position="1016"/>
    </location>
</feature>
<dbReference type="RefSeq" id="WP_217944044.1">
    <property type="nucleotide sequence ID" value="NZ_JAHTGR010000011.1"/>
</dbReference>
<evidence type="ECO:0000259" key="13">
    <source>
        <dbReference type="PROSITE" id="PS50110"/>
    </source>
</evidence>
<protein>
    <recommendedName>
        <fullName evidence="8">Virulence sensor protein BvgS</fullName>
        <ecNumber evidence="2">2.7.13.3</ecNumber>
    </recommendedName>
</protein>
<keyword evidence="11" id="KW-1133">Transmembrane helix</keyword>
<sequence length="1232" mass="134466">MRSLLAHSMFWKLFVPIGALLLLSALAAAVLLPLVIHRNAEQEAIVAGQETVRQFQLLRKYYTDNVVSKVMAESKLRISFDHLGRPDTVPLPATMILDLSALLKQSGTSLRLYSPYPFPNRRERVVDQFGEDAWTFLQRSPDQIFTRVETIAGKTVVRVAMADRMVAQACVSCHNSWPGSPRTNWKLGDVRGVLEVDSSRQLASGQAIVYQVLTGLALMLLLLAVFIRLFYQRSIAQPLSTALDAARALNAGSAEKVEAVEAIAGGNLEREITLARLPDIDRRAISSDEVGQLLRSVFSIGEAQLALDHAMRKMSLSLRASRDAEQARDWLKSGQNELNGLMRGEQETALLAEKVLRYLATRSGAGVGAFFLHDEQSQQLYLAAGYALPAGIDMGARIANGGGLLGQAVRERRVLLVDDVPAGYLPVGSALGRADPGNLMLVPLLHGDNLVGAIELAAFRAFRPAELDLLESVREALAVGFEVNQSRQRTKGLLAETEQQAEELRVQQEELQQTNEELAERADLLEAQREQLRLKHAELEQASRDMWRKAEELQKVSAYKSEFMANMSHELRTPLNSMLILSGLLKENKGQTLSPKQVEYASTINGAGQDLLNLINDILDLSKVEAGQVEFSYELVEPSRLCAELQDLFHLQAEQKGLRLHTEIAPDVPARVPLDAQRTAQILKNLIANAIKFTPGGEVGLRVSLADAAVNPLGQPALCWAVSDTGIGVPASKQDLIFEAFKQADGGISRQYGGTGLGLSISLQLARKMGGSLSMRSVEGQGSTFILCLPLAAPATPAGGGGDAAPSVPPPSVPPSAPAPMAAIAPLPPQALADDRATLEPEARCILIVEDDRNFAGILMDFVRQRGYAALVAVDGAGGVALARHYLPSAILLDVMLPGLDGWGVMRSLKDSAETRHIPVHFITCLEERQRAMEMGAIGLVTKPVSAAQLDEVLGTVESALDHSLKQLLIVEDNPAEAASLKALLGEREVVLTVAASGREAMALLAAGRYDCMVLDLGLADMSGFELLEHIQGMEQARRIPVIIHSGRDLTREQERQLQRYAERIIIKGAKSPERLLNEVTLFLHMVESKMEPSRQRMIRAAIDKEAMLDGKTVLIVDDDMRNIFSLTSLLSEKGMLVLEADNGREALLRLDQHPAVSVVLMDIMMPEMDGYEAMRRIRADRRYAALPIIAMTAKVMQGDQQKCLEAGASDYLAKPIDTDKLMSLLRVWTSR</sequence>
<evidence type="ECO:0000256" key="3">
    <source>
        <dbReference type="ARBA" id="ARBA00022553"/>
    </source>
</evidence>
<proteinExistence type="predicted"/>
<evidence type="ECO:0000256" key="5">
    <source>
        <dbReference type="ARBA" id="ARBA00023012"/>
    </source>
</evidence>
<evidence type="ECO:0000313" key="14">
    <source>
        <dbReference type="EMBL" id="MBV6323346.1"/>
    </source>
</evidence>
<dbReference type="SMART" id="SM00388">
    <property type="entry name" value="HisKA"/>
    <property type="match status" value="1"/>
</dbReference>
<evidence type="ECO:0000313" key="17">
    <source>
        <dbReference type="Proteomes" id="UP001162889"/>
    </source>
</evidence>
<feature type="modified residue" description="4-aspartylphosphate" evidence="9">
    <location>
        <position position="894"/>
    </location>
</feature>
<dbReference type="Pfam" id="PF00512">
    <property type="entry name" value="HisKA"/>
    <property type="match status" value="1"/>
</dbReference>
<dbReference type="Pfam" id="PF13185">
    <property type="entry name" value="GAF_2"/>
    <property type="match status" value="1"/>
</dbReference>
<dbReference type="AlphaFoldDB" id="A0AA41HFT0"/>
<feature type="domain" description="Response regulatory" evidence="13">
    <location>
        <begin position="1113"/>
        <end position="1230"/>
    </location>
</feature>
<dbReference type="EMBL" id="JAHTGR010000011">
    <property type="protein sequence ID" value="MBV6323346.1"/>
    <property type="molecule type" value="Genomic_DNA"/>
</dbReference>
<keyword evidence="10" id="KW-0175">Coiled coil</keyword>
<evidence type="ECO:0000256" key="4">
    <source>
        <dbReference type="ARBA" id="ARBA00022729"/>
    </source>
</evidence>
<comment type="catalytic activity">
    <reaction evidence="1">
        <text>ATP + protein L-histidine = ADP + protein N-phospho-L-histidine.</text>
        <dbReference type="EC" id="2.7.13.3"/>
    </reaction>
</comment>
<dbReference type="CDD" id="cd00156">
    <property type="entry name" value="REC"/>
    <property type="match status" value="1"/>
</dbReference>
<dbReference type="PANTHER" id="PTHR45339:SF1">
    <property type="entry name" value="HYBRID SIGNAL TRANSDUCTION HISTIDINE KINASE J"/>
    <property type="match status" value="1"/>
</dbReference>